<accession>A0A0D9XLG1</accession>
<protein>
    <recommendedName>
        <fullName evidence="1">Large ribosomal subunit protein bL25 beta domain-containing protein</fullName>
    </recommendedName>
</protein>
<dbReference type="GO" id="GO:0006412">
    <property type="term" value="P:translation"/>
    <property type="evidence" value="ECO:0007669"/>
    <property type="project" value="InterPro"/>
</dbReference>
<dbReference type="InterPro" id="IPR020930">
    <property type="entry name" value="Ribosomal_uL5_bac-type"/>
</dbReference>
<reference evidence="2" key="3">
    <citation type="submission" date="2015-04" db="UniProtKB">
        <authorList>
            <consortium name="EnsemblPlants"/>
        </authorList>
    </citation>
    <scope>IDENTIFICATION</scope>
</reference>
<dbReference type="InterPro" id="IPR011035">
    <property type="entry name" value="Ribosomal_bL25/Gln-tRNA_synth"/>
</dbReference>
<feature type="domain" description="Large ribosomal subunit protein bL25 beta" evidence="1">
    <location>
        <begin position="16"/>
        <end position="93"/>
    </location>
</feature>
<dbReference type="InterPro" id="IPR037121">
    <property type="entry name" value="Ribosomal_bL25_C"/>
</dbReference>
<dbReference type="PANTHER" id="PTHR33284:SF2">
    <property type="entry name" value="RIBOSOMAL PROTEIN L25_GLN-TRNA SYNTHETASE, ANTI-CODON-BINDING DOMAIN-CONTAINING PROTEIN"/>
    <property type="match status" value="1"/>
</dbReference>
<dbReference type="GO" id="GO:0022625">
    <property type="term" value="C:cytosolic large ribosomal subunit"/>
    <property type="evidence" value="ECO:0007669"/>
    <property type="project" value="TreeGrafter"/>
</dbReference>
<sequence length="122" mass="13965">MLKLVRVQEDEGVLLKVNWPVNWEDACPGLKRGHLLQRTRASLMYFCPVEHIAPKIEVDLTNIDVRDRVLMHDIPVQPSLKLLSENNTIPITLVKHSKNNETNIFSSDGTWYAFWAPNTSSV</sequence>
<dbReference type="Pfam" id="PF14693">
    <property type="entry name" value="Ribosomal_TL5_C"/>
    <property type="match status" value="1"/>
</dbReference>
<dbReference type="Gramene" id="LPERR10G11860.1">
    <property type="protein sequence ID" value="LPERR10G11860.1"/>
    <property type="gene ID" value="LPERR10G11860"/>
</dbReference>
<organism evidence="2 3">
    <name type="scientific">Leersia perrieri</name>
    <dbReference type="NCBI Taxonomy" id="77586"/>
    <lineage>
        <taxon>Eukaryota</taxon>
        <taxon>Viridiplantae</taxon>
        <taxon>Streptophyta</taxon>
        <taxon>Embryophyta</taxon>
        <taxon>Tracheophyta</taxon>
        <taxon>Spermatophyta</taxon>
        <taxon>Magnoliopsida</taxon>
        <taxon>Liliopsida</taxon>
        <taxon>Poales</taxon>
        <taxon>Poaceae</taxon>
        <taxon>BOP clade</taxon>
        <taxon>Oryzoideae</taxon>
        <taxon>Oryzeae</taxon>
        <taxon>Oryzinae</taxon>
        <taxon>Leersia</taxon>
    </lineage>
</organism>
<dbReference type="EnsemblPlants" id="LPERR10G11860.1">
    <property type="protein sequence ID" value="LPERR10G11860.1"/>
    <property type="gene ID" value="LPERR10G11860"/>
</dbReference>
<dbReference type="HOGENOM" id="CLU_165023_0_0_1"/>
<dbReference type="eggNOG" id="ENOG502QV9D">
    <property type="taxonomic scope" value="Eukaryota"/>
</dbReference>
<dbReference type="Proteomes" id="UP000032180">
    <property type="component" value="Chromosome 10"/>
</dbReference>
<dbReference type="GO" id="GO:0008097">
    <property type="term" value="F:5S rRNA binding"/>
    <property type="evidence" value="ECO:0007669"/>
    <property type="project" value="TreeGrafter"/>
</dbReference>
<dbReference type="InterPro" id="IPR020057">
    <property type="entry name" value="Ribosomal_bL25_b-dom"/>
</dbReference>
<evidence type="ECO:0000259" key="1">
    <source>
        <dbReference type="Pfam" id="PF14693"/>
    </source>
</evidence>
<evidence type="ECO:0000313" key="2">
    <source>
        <dbReference type="EnsemblPlants" id="LPERR10G11860.1"/>
    </source>
</evidence>
<dbReference type="AlphaFoldDB" id="A0A0D9XLG1"/>
<dbReference type="Gene3D" id="2.170.120.20">
    <property type="entry name" value="Ribosomal protein L25, beta domain"/>
    <property type="match status" value="1"/>
</dbReference>
<dbReference type="STRING" id="77586.A0A0D9XLG1"/>
<evidence type="ECO:0000313" key="3">
    <source>
        <dbReference type="Proteomes" id="UP000032180"/>
    </source>
</evidence>
<keyword evidence="3" id="KW-1185">Reference proteome</keyword>
<dbReference type="GO" id="GO:0003735">
    <property type="term" value="F:structural constituent of ribosome"/>
    <property type="evidence" value="ECO:0007669"/>
    <property type="project" value="InterPro"/>
</dbReference>
<dbReference type="PANTHER" id="PTHR33284">
    <property type="entry name" value="RIBOSOMAL PROTEIN L25/GLN-TRNA SYNTHETASE, ANTI-CODON-BINDING DOMAIN-CONTAINING PROTEIN"/>
    <property type="match status" value="1"/>
</dbReference>
<reference evidence="2 3" key="1">
    <citation type="submission" date="2012-08" db="EMBL/GenBank/DDBJ databases">
        <title>Oryza genome evolution.</title>
        <authorList>
            <person name="Wing R.A."/>
        </authorList>
    </citation>
    <scope>NUCLEOTIDE SEQUENCE</scope>
</reference>
<name>A0A0D9XLG1_9ORYZ</name>
<dbReference type="SUPFAM" id="SSF50715">
    <property type="entry name" value="Ribosomal protein L25-like"/>
    <property type="match status" value="1"/>
</dbReference>
<reference evidence="3" key="2">
    <citation type="submission" date="2013-12" db="EMBL/GenBank/DDBJ databases">
        <authorList>
            <person name="Yu Y."/>
            <person name="Lee S."/>
            <person name="de Baynast K."/>
            <person name="Wissotski M."/>
            <person name="Liu L."/>
            <person name="Talag J."/>
            <person name="Goicoechea J."/>
            <person name="Angelova A."/>
            <person name="Jetty R."/>
            <person name="Kudrna D."/>
            <person name="Golser W."/>
            <person name="Rivera L."/>
            <person name="Zhang J."/>
            <person name="Wing R."/>
        </authorList>
    </citation>
    <scope>NUCLEOTIDE SEQUENCE</scope>
</reference>
<proteinExistence type="predicted"/>